<dbReference type="InterPro" id="IPR017441">
    <property type="entry name" value="Protein_kinase_ATP_BS"/>
</dbReference>
<evidence type="ECO:0000256" key="2">
    <source>
        <dbReference type="ARBA" id="ARBA00022679"/>
    </source>
</evidence>
<keyword evidence="4 7" id="KW-0547">Nucleotide-binding</keyword>
<name>A0ABT7J286_9ACTN</name>
<keyword evidence="2" id="KW-0808">Transferase</keyword>
<evidence type="ECO:0000256" key="4">
    <source>
        <dbReference type="ARBA" id="ARBA00022741"/>
    </source>
</evidence>
<feature type="domain" description="Protein kinase" evidence="8">
    <location>
        <begin position="16"/>
        <end position="265"/>
    </location>
</feature>
<keyword evidence="3" id="KW-0732">Signal</keyword>
<dbReference type="PROSITE" id="PS00108">
    <property type="entry name" value="PROTEIN_KINASE_ST"/>
    <property type="match status" value="1"/>
</dbReference>
<dbReference type="InterPro" id="IPR000719">
    <property type="entry name" value="Prot_kinase_dom"/>
</dbReference>
<dbReference type="Proteomes" id="UP001241926">
    <property type="component" value="Unassembled WGS sequence"/>
</dbReference>
<keyword evidence="10" id="KW-1185">Reference proteome</keyword>
<evidence type="ECO:0000256" key="7">
    <source>
        <dbReference type="PROSITE-ProRule" id="PRU10141"/>
    </source>
</evidence>
<dbReference type="RefSeq" id="WP_285434232.1">
    <property type="nucleotide sequence ID" value="NZ_JASJUS010000020.1"/>
</dbReference>
<dbReference type="GO" id="GO:0016301">
    <property type="term" value="F:kinase activity"/>
    <property type="evidence" value="ECO:0007669"/>
    <property type="project" value="UniProtKB-KW"/>
</dbReference>
<feature type="binding site" evidence="7">
    <location>
        <position position="44"/>
    </location>
    <ligand>
        <name>ATP</name>
        <dbReference type="ChEBI" id="CHEBI:30616"/>
    </ligand>
</feature>
<dbReference type="EMBL" id="JASJUS010000020">
    <property type="protein sequence ID" value="MDL2078954.1"/>
    <property type="molecule type" value="Genomic_DNA"/>
</dbReference>
<dbReference type="CDD" id="cd14014">
    <property type="entry name" value="STKc_PknB_like"/>
    <property type="match status" value="1"/>
</dbReference>
<dbReference type="InterPro" id="IPR011009">
    <property type="entry name" value="Kinase-like_dom_sf"/>
</dbReference>
<dbReference type="PROSITE" id="PS00107">
    <property type="entry name" value="PROTEIN_KINASE_ATP"/>
    <property type="match status" value="1"/>
</dbReference>
<dbReference type="SMART" id="SM00220">
    <property type="entry name" value="S_TKc"/>
    <property type="match status" value="1"/>
</dbReference>
<evidence type="ECO:0000256" key="5">
    <source>
        <dbReference type="ARBA" id="ARBA00022777"/>
    </source>
</evidence>
<dbReference type="SUPFAM" id="SSF56112">
    <property type="entry name" value="Protein kinase-like (PK-like)"/>
    <property type="match status" value="1"/>
</dbReference>
<evidence type="ECO:0000256" key="6">
    <source>
        <dbReference type="ARBA" id="ARBA00022840"/>
    </source>
</evidence>
<dbReference type="InterPro" id="IPR008271">
    <property type="entry name" value="Ser/Thr_kinase_AS"/>
</dbReference>
<dbReference type="PANTHER" id="PTHR43289:SF34">
    <property type="entry name" value="SERINE_THREONINE-PROTEIN KINASE YBDM-RELATED"/>
    <property type="match status" value="1"/>
</dbReference>
<proteinExistence type="inferred from homology"/>
<comment type="caution">
    <text evidence="9">The sequence shown here is derived from an EMBL/GenBank/DDBJ whole genome shotgun (WGS) entry which is preliminary data.</text>
</comment>
<sequence>MSEPLIPSDPSRIAGFRLLRRLGAGGMGVVYLGRDADGTLAAVKVIRGESAGDDEFRARFAREAELARRVTNRWVVPVLGADAEAAEPWLATAFVPGPSLVEAVAEHGPLPITTARSLGRLLAEALVDLHAAGLVHRDVKPANVLLALDGPRLIDFGVARAEDDIALTASGMVVGSPGFLSPEQAQGHAATSASDVFSLGGVLAYALTGRPPFGTGAPEALLYRTVHDEPALDGIEDEDTRALVARCLSKEPDERPSAEELGSLLAEDGPDDGLRLPDPVARMIAARSAEGLALPDVEPTEVDRSAAVTLPAEPRDEVPSRPSRRRLLLAGGGLLLAASGAGAAVLLASRDDDDDKPTASRPTYVLGVHTSESADLVSRVSERAARLAVAQHNAAPGRAYDLKVRVLRDKGDAAGAQQVASRFTADRDVVAVLGPVTELPMRSAAKVYGQAGLAHASSTTGQQDYYVTSPKVSFQTGVAHASLGAWIAFHAQMTGRLGRLGVVLDRSGGTTIQDQTTLLVQQWRDGFGAEVVPRVVAEETGDGPVAVRELLAADVTALAYLGPLDATVAAAGQLAEAGFDGPRWMQHLLHGSDFPKRAGEAGEGWYVIDAAVDPSALTSKEAREFTAAWRKRYGAAPEPYAAEAYDTARLLLAEFARTVPKRKGRRPARAALGERLAEAKYQGIARTYAFGDYHQFTTDNDGWLSGTYIHEVRDGRFQQLGSLADLSSARG</sequence>
<comment type="similarity">
    <text evidence="1">Belongs to the leucine-binding protein family.</text>
</comment>
<organism evidence="9 10">
    <name type="scientific">Streptomyces fuscus</name>
    <dbReference type="NCBI Taxonomy" id="3048495"/>
    <lineage>
        <taxon>Bacteria</taxon>
        <taxon>Bacillati</taxon>
        <taxon>Actinomycetota</taxon>
        <taxon>Actinomycetes</taxon>
        <taxon>Kitasatosporales</taxon>
        <taxon>Streptomycetaceae</taxon>
        <taxon>Streptomyces</taxon>
    </lineage>
</organism>
<accession>A0ABT7J286</accession>
<dbReference type="Pfam" id="PF13458">
    <property type="entry name" value="Peripla_BP_6"/>
    <property type="match status" value="1"/>
</dbReference>
<dbReference type="PANTHER" id="PTHR43289">
    <property type="entry name" value="MITOGEN-ACTIVATED PROTEIN KINASE KINASE KINASE 20-RELATED"/>
    <property type="match status" value="1"/>
</dbReference>
<dbReference type="Gene3D" id="1.10.510.10">
    <property type="entry name" value="Transferase(Phosphotransferase) domain 1"/>
    <property type="match status" value="1"/>
</dbReference>
<keyword evidence="6 7" id="KW-0067">ATP-binding</keyword>
<protein>
    <submittedName>
        <fullName evidence="9">Bifunctional serine/threonine-protein kinase/ABC transporter substrate-binding protein</fullName>
    </submittedName>
</protein>
<dbReference type="PROSITE" id="PS50011">
    <property type="entry name" value="PROTEIN_KINASE_DOM"/>
    <property type="match status" value="1"/>
</dbReference>
<gene>
    <name evidence="9" type="ORF">QNN03_21195</name>
</gene>
<dbReference type="Gene3D" id="3.30.200.20">
    <property type="entry name" value="Phosphorylase Kinase, domain 1"/>
    <property type="match status" value="1"/>
</dbReference>
<evidence type="ECO:0000256" key="3">
    <source>
        <dbReference type="ARBA" id="ARBA00022729"/>
    </source>
</evidence>
<keyword evidence="5 9" id="KW-0418">Kinase</keyword>
<dbReference type="SUPFAM" id="SSF53822">
    <property type="entry name" value="Periplasmic binding protein-like I"/>
    <property type="match status" value="1"/>
</dbReference>
<dbReference type="InterPro" id="IPR028081">
    <property type="entry name" value="Leu-bd"/>
</dbReference>
<evidence type="ECO:0000313" key="9">
    <source>
        <dbReference type="EMBL" id="MDL2078954.1"/>
    </source>
</evidence>
<evidence type="ECO:0000259" key="8">
    <source>
        <dbReference type="PROSITE" id="PS50011"/>
    </source>
</evidence>
<evidence type="ECO:0000256" key="1">
    <source>
        <dbReference type="ARBA" id="ARBA00010062"/>
    </source>
</evidence>
<dbReference type="Gene3D" id="3.40.50.2300">
    <property type="match status" value="2"/>
</dbReference>
<reference evidence="9 10" key="1">
    <citation type="submission" date="2023-05" db="EMBL/GenBank/DDBJ databases">
        <title>Streptomyces fuscus sp. nov., a brown-black pigment producing actinomyces isolated from dry sand of Sea duck farm.</title>
        <authorList>
            <person name="Xie J."/>
            <person name="Shen N."/>
        </authorList>
    </citation>
    <scope>NUCLEOTIDE SEQUENCE [LARGE SCALE GENOMIC DNA]</scope>
    <source>
        <strain evidence="9 10">GXMU-J15</strain>
    </source>
</reference>
<dbReference type="InterPro" id="IPR028082">
    <property type="entry name" value="Peripla_BP_I"/>
</dbReference>
<dbReference type="Pfam" id="PF00069">
    <property type="entry name" value="Pkinase"/>
    <property type="match status" value="1"/>
</dbReference>
<evidence type="ECO:0000313" key="10">
    <source>
        <dbReference type="Proteomes" id="UP001241926"/>
    </source>
</evidence>